<accession>Q5AWU4</accession>
<accession>C8VCX6</accession>
<dbReference type="GeneID" id="2870000"/>
<proteinExistence type="predicted"/>
<name>Q5AWU4_EMENI</name>
<dbReference type="EMBL" id="BN001304">
    <property type="protein sequence ID" value="CBF78795.1"/>
    <property type="molecule type" value="Genomic_DNA"/>
</dbReference>
<dbReference type="HOGENOM" id="CLU_1299692_0_0_1"/>
<protein>
    <submittedName>
        <fullName evidence="1">Uncharacterized protein</fullName>
    </submittedName>
</protein>
<dbReference type="VEuPathDB" id="FungiDB:AN7236"/>
<evidence type="ECO:0000313" key="2">
    <source>
        <dbReference type="Proteomes" id="UP000000560"/>
    </source>
</evidence>
<dbReference type="InParanoid" id="Q5AWU4"/>
<keyword evidence="2" id="KW-1185">Reference proteome</keyword>
<dbReference type="Proteomes" id="UP000000560">
    <property type="component" value="Chromosome IV"/>
</dbReference>
<gene>
    <name evidence="1" type="ORF">ANIA_07236</name>
</gene>
<dbReference type="AlphaFoldDB" id="Q5AWU4"/>
<reference evidence="2" key="1">
    <citation type="journal article" date="2005" name="Nature">
        <title>Sequencing of Aspergillus nidulans and comparative analysis with A. fumigatus and A. oryzae.</title>
        <authorList>
            <person name="Galagan J.E."/>
            <person name="Calvo S.E."/>
            <person name="Cuomo C."/>
            <person name="Ma L.J."/>
            <person name="Wortman J.R."/>
            <person name="Batzoglou S."/>
            <person name="Lee S.I."/>
            <person name="Basturkmen M."/>
            <person name="Spevak C.C."/>
            <person name="Clutterbuck J."/>
            <person name="Kapitonov V."/>
            <person name="Jurka J."/>
            <person name="Scazzocchio C."/>
            <person name="Farman M."/>
            <person name="Butler J."/>
            <person name="Purcell S."/>
            <person name="Harris S."/>
            <person name="Braus G.H."/>
            <person name="Draht O."/>
            <person name="Busch S."/>
            <person name="D'Enfert C."/>
            <person name="Bouchier C."/>
            <person name="Goldman G.H."/>
            <person name="Bell-Pedersen D."/>
            <person name="Griffiths-Jones S."/>
            <person name="Doonan J.H."/>
            <person name="Yu J."/>
            <person name="Vienken K."/>
            <person name="Pain A."/>
            <person name="Freitag M."/>
            <person name="Selker E.U."/>
            <person name="Archer D.B."/>
            <person name="Penalva M.A."/>
            <person name="Oakley B.R."/>
            <person name="Momany M."/>
            <person name="Tanaka T."/>
            <person name="Kumagai T."/>
            <person name="Asai K."/>
            <person name="Machida M."/>
            <person name="Nierman W.C."/>
            <person name="Denning D.W."/>
            <person name="Caddick M."/>
            <person name="Hynes M."/>
            <person name="Paoletti M."/>
            <person name="Fischer R."/>
            <person name="Miller B."/>
            <person name="Dyer P."/>
            <person name="Sachs M.S."/>
            <person name="Osmani S.A."/>
            <person name="Birren B.W."/>
        </authorList>
    </citation>
    <scope>NUCLEOTIDE SEQUENCE [LARGE SCALE GENOMIC DNA]</scope>
    <source>
        <strain evidence="2">FGSC A4 / ATCC 38163 / CBS 112.46 / NRRL 194 / M139</strain>
    </source>
</reference>
<evidence type="ECO:0000313" key="1">
    <source>
        <dbReference type="EMBL" id="CBF78795.1"/>
    </source>
</evidence>
<dbReference type="KEGG" id="ani:ANIA_07236"/>
<reference evidence="2" key="2">
    <citation type="journal article" date="2009" name="Fungal Genet. Biol.">
        <title>The 2008 update of the Aspergillus nidulans genome annotation: a community effort.</title>
        <authorList>
            <person name="Wortman J.R."/>
            <person name="Gilsenan J.M."/>
            <person name="Joardar V."/>
            <person name="Deegan J."/>
            <person name="Clutterbuck J."/>
            <person name="Andersen M.R."/>
            <person name="Archer D."/>
            <person name="Bencina M."/>
            <person name="Braus G."/>
            <person name="Coutinho P."/>
            <person name="von Dohren H."/>
            <person name="Doonan J."/>
            <person name="Driessen A.J."/>
            <person name="Durek P."/>
            <person name="Espeso E."/>
            <person name="Fekete E."/>
            <person name="Flipphi M."/>
            <person name="Estrada C.G."/>
            <person name="Geysens S."/>
            <person name="Goldman G."/>
            <person name="de Groot P.W."/>
            <person name="Hansen K."/>
            <person name="Harris S.D."/>
            <person name="Heinekamp T."/>
            <person name="Helmstaedt K."/>
            <person name="Henrissat B."/>
            <person name="Hofmann G."/>
            <person name="Homan T."/>
            <person name="Horio T."/>
            <person name="Horiuchi H."/>
            <person name="James S."/>
            <person name="Jones M."/>
            <person name="Karaffa L."/>
            <person name="Karanyi Z."/>
            <person name="Kato M."/>
            <person name="Keller N."/>
            <person name="Kelly D.E."/>
            <person name="Kiel J.A."/>
            <person name="Kim J.M."/>
            <person name="van der Klei I.J."/>
            <person name="Klis F.M."/>
            <person name="Kovalchuk A."/>
            <person name="Krasevec N."/>
            <person name="Kubicek C.P."/>
            <person name="Liu B."/>
            <person name="Maccabe A."/>
            <person name="Meyer V."/>
            <person name="Mirabito P."/>
            <person name="Miskei M."/>
            <person name="Mos M."/>
            <person name="Mullins J."/>
            <person name="Nelson D.R."/>
            <person name="Nielsen J."/>
            <person name="Oakley B.R."/>
            <person name="Osmani S.A."/>
            <person name="Pakula T."/>
            <person name="Paszewski A."/>
            <person name="Paulsen I."/>
            <person name="Pilsyk S."/>
            <person name="Pocsi I."/>
            <person name="Punt P.J."/>
            <person name="Ram A.F."/>
            <person name="Ren Q."/>
            <person name="Robellet X."/>
            <person name="Robson G."/>
            <person name="Seiboth B."/>
            <person name="van Solingen P."/>
            <person name="Specht T."/>
            <person name="Sun J."/>
            <person name="Taheri-Talesh N."/>
            <person name="Takeshita N."/>
            <person name="Ussery D."/>
            <person name="vanKuyk P.A."/>
            <person name="Visser H."/>
            <person name="van de Vondervoort P.J."/>
            <person name="de Vries R.P."/>
            <person name="Walton J."/>
            <person name="Xiang X."/>
            <person name="Xiong Y."/>
            <person name="Zeng A.P."/>
            <person name="Brandt B.W."/>
            <person name="Cornell M.J."/>
            <person name="van den Hondel C.A."/>
            <person name="Visser J."/>
            <person name="Oliver S.G."/>
            <person name="Turner G."/>
        </authorList>
    </citation>
    <scope>GENOME REANNOTATION</scope>
    <source>
        <strain evidence="2">FGSC A4 / ATCC 38163 / CBS 112.46 / NRRL 194 / M139</strain>
    </source>
</reference>
<sequence length="212" mass="22142">MSSLYSDCSAMSFRTKARYIEATVASSTASFAASNAATNYATATTYIRTALEAIAKTATGRMDAESCAAVLGGCLVGAETAASEAAKAAENARAAAVIAEEAASAATEIAYINVSGWALNESFSAGTDNISVLDDEEFETDSVLAEWTALKADWAKYPGEEEVEDEDNEYDTPCSTGSYASLYTLAHDETIKAQHPGFIVIGASAKPSFSKD</sequence>
<organism evidence="1 2">
    <name type="scientific">Emericella nidulans (strain FGSC A4 / ATCC 38163 / CBS 112.46 / NRRL 194 / M139)</name>
    <name type="common">Aspergillus nidulans</name>
    <dbReference type="NCBI Taxonomy" id="227321"/>
    <lineage>
        <taxon>Eukaryota</taxon>
        <taxon>Fungi</taxon>
        <taxon>Dikarya</taxon>
        <taxon>Ascomycota</taxon>
        <taxon>Pezizomycotina</taxon>
        <taxon>Eurotiomycetes</taxon>
        <taxon>Eurotiomycetidae</taxon>
        <taxon>Eurotiales</taxon>
        <taxon>Aspergillaceae</taxon>
        <taxon>Aspergillus</taxon>
        <taxon>Aspergillus subgen. Nidulantes</taxon>
    </lineage>
</organism>
<dbReference type="RefSeq" id="XP_680505.1">
    <property type="nucleotide sequence ID" value="XM_675413.1"/>
</dbReference>